<dbReference type="SUPFAM" id="SSF103473">
    <property type="entry name" value="MFS general substrate transporter"/>
    <property type="match status" value="1"/>
</dbReference>
<dbReference type="InterPro" id="IPR011701">
    <property type="entry name" value="MFS"/>
</dbReference>
<gene>
    <name evidence="9" type="ORF">RNB18_48095</name>
</gene>
<evidence type="ECO:0000256" key="4">
    <source>
        <dbReference type="ARBA" id="ARBA00022692"/>
    </source>
</evidence>
<keyword evidence="10" id="KW-1185">Reference proteome</keyword>
<evidence type="ECO:0000256" key="2">
    <source>
        <dbReference type="ARBA" id="ARBA00022448"/>
    </source>
</evidence>
<accession>A0ABU2VQE7</accession>
<dbReference type="InterPro" id="IPR050171">
    <property type="entry name" value="MFS_Transporters"/>
</dbReference>
<evidence type="ECO:0000256" key="3">
    <source>
        <dbReference type="ARBA" id="ARBA00022475"/>
    </source>
</evidence>
<keyword evidence="5 7" id="KW-1133">Transmembrane helix</keyword>
<feature type="transmembrane region" description="Helical" evidence="7">
    <location>
        <begin position="209"/>
        <end position="228"/>
    </location>
</feature>
<dbReference type="RefSeq" id="WP_311720494.1">
    <property type="nucleotide sequence ID" value="NZ_JAVREZ010000032.1"/>
</dbReference>
<feature type="transmembrane region" description="Helical" evidence="7">
    <location>
        <begin position="71"/>
        <end position="89"/>
    </location>
</feature>
<feature type="domain" description="Major facilitator superfamily (MFS) profile" evidence="8">
    <location>
        <begin position="4"/>
        <end position="395"/>
    </location>
</feature>
<feature type="transmembrane region" description="Helical" evidence="7">
    <location>
        <begin position="36"/>
        <end position="59"/>
    </location>
</feature>
<keyword evidence="2" id="KW-0813">Transport</keyword>
<evidence type="ECO:0000256" key="7">
    <source>
        <dbReference type="SAM" id="Phobius"/>
    </source>
</evidence>
<name>A0ABU2VQE7_9ACTN</name>
<comment type="caution">
    <text evidence="9">The sequence shown here is derived from an EMBL/GenBank/DDBJ whole genome shotgun (WGS) entry which is preliminary data.</text>
</comment>
<dbReference type="EMBL" id="JAVREZ010000032">
    <property type="protein sequence ID" value="MDT0487838.1"/>
    <property type="molecule type" value="Genomic_DNA"/>
</dbReference>
<dbReference type="InterPro" id="IPR020846">
    <property type="entry name" value="MFS_dom"/>
</dbReference>
<proteinExistence type="predicted"/>
<evidence type="ECO:0000256" key="1">
    <source>
        <dbReference type="ARBA" id="ARBA00004651"/>
    </source>
</evidence>
<dbReference type="Gene3D" id="1.20.1250.20">
    <property type="entry name" value="MFS general substrate transporter like domains"/>
    <property type="match status" value="1"/>
</dbReference>
<feature type="transmembrane region" description="Helical" evidence="7">
    <location>
        <begin position="130"/>
        <end position="152"/>
    </location>
</feature>
<feature type="transmembrane region" description="Helical" evidence="7">
    <location>
        <begin position="12"/>
        <end position="30"/>
    </location>
</feature>
<feature type="transmembrane region" description="Helical" evidence="7">
    <location>
        <begin position="240"/>
        <end position="265"/>
    </location>
</feature>
<reference evidence="10" key="1">
    <citation type="submission" date="2023-07" db="EMBL/GenBank/DDBJ databases">
        <title>30 novel species of actinomycetes from the DSMZ collection.</title>
        <authorList>
            <person name="Nouioui I."/>
        </authorList>
    </citation>
    <scope>NUCLEOTIDE SEQUENCE [LARGE SCALE GENOMIC DNA]</scope>
    <source>
        <strain evidence="10">DSM 41640</strain>
    </source>
</reference>
<keyword evidence="3" id="KW-1003">Cell membrane</keyword>
<sequence>MGAAMRRIHVGNALSAFGLGFTVPYLYVYVAQVRGLGAMTAGLVLAVFAVAALIVLPFAGRAIVRRGPLPVLLIALITAALGAMSLGLAGRAETVLLSAAALGAGQAVMQPALATMIVDCSTSETRSRAFATQFFLQNLGLGVGGLIGGHLVDTSSATSFTVLFAIEAAVFLLLVVVMATLRLPHAPRIEGAPTPSAKGSWKQLLGNRAMVQLCVLGFVLFFACYGQFESGLSAYGVESAGISPSAMGTALAANTAMIVVAQFAVLKFVERRRRSRVIAAVGIIWSVAWIVAGYAGLGHGSQEMATAAFVSTYALFGLGEAMLSPTVAPLVADLAPEGMAGQYNSAFALVKQLALAVGPAVGGPMGASLPTPYIVTFLLFSLGITYLAVRLGRQLTPVQNQPALRKSRVVAQGGATSESVAA</sequence>
<keyword evidence="4 7" id="KW-0812">Transmembrane</keyword>
<feature type="transmembrane region" description="Helical" evidence="7">
    <location>
        <begin position="95"/>
        <end position="118"/>
    </location>
</feature>
<protein>
    <submittedName>
        <fullName evidence="9">MFS transporter</fullName>
    </submittedName>
</protein>
<dbReference type="Proteomes" id="UP001183824">
    <property type="component" value="Unassembled WGS sequence"/>
</dbReference>
<evidence type="ECO:0000259" key="8">
    <source>
        <dbReference type="PROSITE" id="PS50850"/>
    </source>
</evidence>
<organism evidence="9 10">
    <name type="scientific">Streptomyces doebereineriae</name>
    <dbReference type="NCBI Taxonomy" id="3075528"/>
    <lineage>
        <taxon>Bacteria</taxon>
        <taxon>Bacillati</taxon>
        <taxon>Actinomycetota</taxon>
        <taxon>Actinomycetes</taxon>
        <taxon>Kitasatosporales</taxon>
        <taxon>Streptomycetaceae</taxon>
        <taxon>Streptomyces</taxon>
    </lineage>
</organism>
<evidence type="ECO:0000313" key="10">
    <source>
        <dbReference type="Proteomes" id="UP001183824"/>
    </source>
</evidence>
<dbReference type="InterPro" id="IPR036259">
    <property type="entry name" value="MFS_trans_sf"/>
</dbReference>
<evidence type="ECO:0000256" key="6">
    <source>
        <dbReference type="ARBA" id="ARBA00023136"/>
    </source>
</evidence>
<dbReference type="PANTHER" id="PTHR23517">
    <property type="entry name" value="RESISTANCE PROTEIN MDTM, PUTATIVE-RELATED-RELATED"/>
    <property type="match status" value="1"/>
</dbReference>
<feature type="transmembrane region" description="Helical" evidence="7">
    <location>
        <begin position="277"/>
        <end position="297"/>
    </location>
</feature>
<feature type="transmembrane region" description="Helical" evidence="7">
    <location>
        <begin position="371"/>
        <end position="389"/>
    </location>
</feature>
<dbReference type="PANTHER" id="PTHR23517:SF2">
    <property type="entry name" value="MULTIDRUG RESISTANCE PROTEIN MDTH"/>
    <property type="match status" value="1"/>
</dbReference>
<dbReference type="PROSITE" id="PS50850">
    <property type="entry name" value="MFS"/>
    <property type="match status" value="1"/>
</dbReference>
<feature type="transmembrane region" description="Helical" evidence="7">
    <location>
        <begin position="158"/>
        <end position="181"/>
    </location>
</feature>
<evidence type="ECO:0000313" key="9">
    <source>
        <dbReference type="EMBL" id="MDT0487838.1"/>
    </source>
</evidence>
<evidence type="ECO:0000256" key="5">
    <source>
        <dbReference type="ARBA" id="ARBA00022989"/>
    </source>
</evidence>
<dbReference type="Pfam" id="PF07690">
    <property type="entry name" value="MFS_1"/>
    <property type="match status" value="1"/>
</dbReference>
<keyword evidence="6 7" id="KW-0472">Membrane</keyword>
<comment type="subcellular location">
    <subcellularLocation>
        <location evidence="1">Cell membrane</location>
        <topology evidence="1">Multi-pass membrane protein</topology>
    </subcellularLocation>
</comment>